<proteinExistence type="predicted"/>
<reference evidence="2 3" key="1">
    <citation type="submission" date="2024-03" db="EMBL/GenBank/DDBJ databases">
        <title>Two novel species of the genus Flavobacterium exhibiting potentially degradation of complex polysaccharides.</title>
        <authorList>
            <person name="Lian X."/>
        </authorList>
    </citation>
    <scope>NUCLEOTIDE SEQUENCE [LARGE SCALE GENOMIC DNA]</scope>
    <source>
        <strain evidence="3">j3</strain>
    </source>
</reference>
<comment type="caution">
    <text evidence="2">The sequence shown here is derived from an EMBL/GenBank/DDBJ whole genome shotgun (WGS) entry which is preliminary data.</text>
</comment>
<dbReference type="RefSeq" id="WP_342695718.1">
    <property type="nucleotide sequence ID" value="NZ_JBCGDO010000008.1"/>
</dbReference>
<dbReference type="Pfam" id="PF13304">
    <property type="entry name" value="AAA_21"/>
    <property type="match status" value="1"/>
</dbReference>
<evidence type="ECO:0000313" key="2">
    <source>
        <dbReference type="EMBL" id="MEM0542511.1"/>
    </source>
</evidence>
<keyword evidence="3" id="KW-1185">Reference proteome</keyword>
<evidence type="ECO:0000259" key="1">
    <source>
        <dbReference type="Pfam" id="PF13304"/>
    </source>
</evidence>
<gene>
    <name evidence="2" type="ORF">WFZ85_07770</name>
</gene>
<dbReference type="PANTHER" id="PTHR43581">
    <property type="entry name" value="ATP/GTP PHOSPHATASE"/>
    <property type="match status" value="1"/>
</dbReference>
<feature type="domain" description="ATPase AAA-type core" evidence="1">
    <location>
        <begin position="28"/>
        <end position="317"/>
    </location>
</feature>
<dbReference type="InterPro" id="IPR051396">
    <property type="entry name" value="Bact_Antivir_Def_Nuclease"/>
</dbReference>
<organism evidence="2 3">
    <name type="scientific">Flavobacterium aureirubrum</name>
    <dbReference type="NCBI Taxonomy" id="3133147"/>
    <lineage>
        <taxon>Bacteria</taxon>
        <taxon>Pseudomonadati</taxon>
        <taxon>Bacteroidota</taxon>
        <taxon>Flavobacteriia</taxon>
        <taxon>Flavobacteriales</taxon>
        <taxon>Flavobacteriaceae</taxon>
        <taxon>Flavobacterium</taxon>
    </lineage>
</organism>
<accession>A0ABU9N5L7</accession>
<name>A0ABU9N5L7_9FLAO</name>
<dbReference type="InterPro" id="IPR027417">
    <property type="entry name" value="P-loop_NTPase"/>
</dbReference>
<dbReference type="InterPro" id="IPR003959">
    <property type="entry name" value="ATPase_AAA_core"/>
</dbReference>
<dbReference type="EMBL" id="JBCGDO010000008">
    <property type="protein sequence ID" value="MEM0542511.1"/>
    <property type="molecule type" value="Genomic_DNA"/>
</dbReference>
<dbReference type="PANTHER" id="PTHR43581:SF4">
    <property type="entry name" value="ATP_GTP PHOSPHATASE"/>
    <property type="match status" value="1"/>
</dbReference>
<protein>
    <submittedName>
        <fullName evidence="2">AAA family ATPase</fullName>
    </submittedName>
</protein>
<dbReference type="Proteomes" id="UP001460072">
    <property type="component" value="Unassembled WGS sequence"/>
</dbReference>
<dbReference type="Gene3D" id="3.40.50.300">
    <property type="entry name" value="P-loop containing nucleotide triphosphate hydrolases"/>
    <property type="match status" value="1"/>
</dbReference>
<evidence type="ECO:0000313" key="3">
    <source>
        <dbReference type="Proteomes" id="UP001460072"/>
    </source>
</evidence>
<sequence length="377" mass="45197">MENNHLTYFKIENFKKFDSLEVNDIGQFNLIVGDNNVGKTCLLEALLFDDNFIRWIRNYHHTLYLRGINFGPKNINLKDIEFPKQSYFSYLTNNDSKKINIETLTKKDKQNLSIEYVSFNDLQKSDFSKRKDNYEFENLEHWIKFYKNSEFEELQFMYLDNLERIDEYWPYIQFNVSYSNDVEDFLRILERKRLDDDQKVNELSYNHKKELISILNNIFDIEIVDFLTKYHGDNGMISIATKTNVNYVPITQFGDGFNKIFRYLVEIMYVRENKDNRIMIDEIDTGIHYTKHKDFWVNILKVCKEFDVQLFATTHSKEFAQAYVDAAKDLNLDIQNELRLIELYHSKQKVFSGTIKDVENIDYSVKNLPFRGENIYD</sequence>
<dbReference type="SUPFAM" id="SSF52540">
    <property type="entry name" value="P-loop containing nucleoside triphosphate hydrolases"/>
    <property type="match status" value="1"/>
</dbReference>